<dbReference type="PANTHER" id="PTHR43685">
    <property type="entry name" value="GLYCOSYLTRANSFERASE"/>
    <property type="match status" value="1"/>
</dbReference>
<dbReference type="Proteomes" id="UP000515679">
    <property type="component" value="Chromosome"/>
</dbReference>
<keyword evidence="3" id="KW-1185">Reference proteome</keyword>
<dbReference type="Gene3D" id="3.90.550.10">
    <property type="entry name" value="Spore Coat Polysaccharide Biosynthesis Protein SpsA, Chain A"/>
    <property type="match status" value="2"/>
</dbReference>
<reference evidence="2 3" key="1">
    <citation type="submission" date="2019-07" db="EMBL/GenBank/DDBJ databases">
        <authorList>
            <person name="Kim J.K."/>
            <person name="Cheong H.-M."/>
            <person name="Choi Y."/>
            <person name="Hwang K.J."/>
            <person name="Lee S."/>
            <person name="Choi C."/>
        </authorList>
    </citation>
    <scope>NUCLEOTIDE SEQUENCE [LARGE SCALE GENOMIC DNA]</scope>
    <source>
        <strain evidence="2 3">KS 22</strain>
    </source>
</reference>
<dbReference type="GO" id="GO:0016740">
    <property type="term" value="F:transferase activity"/>
    <property type="evidence" value="ECO:0007669"/>
    <property type="project" value="UniProtKB-KW"/>
</dbReference>
<accession>A0A7G5BS77</accession>
<evidence type="ECO:0000259" key="1">
    <source>
        <dbReference type="Pfam" id="PF00535"/>
    </source>
</evidence>
<gene>
    <name evidence="2" type="ORF">FPL14_00260</name>
</gene>
<dbReference type="InterPro" id="IPR050834">
    <property type="entry name" value="Glycosyltransf_2"/>
</dbReference>
<sequence>MKTRNNNPVTDMDSFRTMKKELKWTIIDKFFRPVQDKNKDPFFRKMKDLKRLLIRKYRSKSQRSLISVIMPTFNRAKVIPFAIRSVLRQSYRNWELIIVDDGGQDDTERVVQAFKDPRIRYFKKRFNKGAGSARNAGLRISSGTYLAYLDSDNEWDPDYLLLMVNALKNSPSHESIYCGQDIYRSSKRSPDMKFEGVRAGLFNRSMLENKNYIDLNVFMHHRSLYEKHGGFDAKLVKLLDWDLLLRYSNDSFPFFLPCRLGTYYFGRADNQITFKKRVKPMARLHAKLMSAPLILESAPKLQSVLKISSFFSIPKANDRLDLSRKTTVIFVPNSKDLRLVRLSVEALLKNTDRRAYSLIVIEHHSSRDFARYLKSLESAGHATIIWTTSNSSLSRKVNLAISAAESDHDIAIVNHATLATNGWLGGMQQVITDIPNAGIVVPRRVLPRNSSYITQHVPFCSRNFEADVSLSMHNRNIVDPFLMLSKGYVELSYAPLMGVLLSREWLKRNRSNLVFGKNDYKSNLKMCEQAVKDGFKVVYTPHSKIYYVHK</sequence>
<dbReference type="InterPro" id="IPR001173">
    <property type="entry name" value="Glyco_trans_2-like"/>
</dbReference>
<dbReference type="AlphaFoldDB" id="A0A7G5BS77"/>
<feature type="domain" description="Glycosyltransferase 2-like" evidence="1">
    <location>
        <begin position="67"/>
        <end position="222"/>
    </location>
</feature>
<name>A0A7G5BS77_9BACL</name>
<dbReference type="EMBL" id="CP041969">
    <property type="protein sequence ID" value="QMV39811.1"/>
    <property type="molecule type" value="Genomic_DNA"/>
</dbReference>
<dbReference type="Pfam" id="PF00535">
    <property type="entry name" value="Glycos_transf_2"/>
    <property type="match status" value="1"/>
</dbReference>
<dbReference type="InterPro" id="IPR029044">
    <property type="entry name" value="Nucleotide-diphossugar_trans"/>
</dbReference>
<evidence type="ECO:0000313" key="2">
    <source>
        <dbReference type="EMBL" id="QMV39811.1"/>
    </source>
</evidence>
<dbReference type="PANTHER" id="PTHR43685:SF2">
    <property type="entry name" value="GLYCOSYLTRANSFERASE 2-LIKE DOMAIN-CONTAINING PROTEIN"/>
    <property type="match status" value="1"/>
</dbReference>
<proteinExistence type="predicted"/>
<dbReference type="SUPFAM" id="SSF53448">
    <property type="entry name" value="Nucleotide-diphospho-sugar transferases"/>
    <property type="match status" value="2"/>
</dbReference>
<protein>
    <submittedName>
        <fullName evidence="2">Glycosyltransferase family 2 protein</fullName>
    </submittedName>
</protein>
<keyword evidence="2" id="KW-0808">Transferase</keyword>
<organism evidence="2 3">
    <name type="scientific">Cohnella cholangitidis</name>
    <dbReference type="NCBI Taxonomy" id="2598458"/>
    <lineage>
        <taxon>Bacteria</taxon>
        <taxon>Bacillati</taxon>
        <taxon>Bacillota</taxon>
        <taxon>Bacilli</taxon>
        <taxon>Bacillales</taxon>
        <taxon>Paenibacillaceae</taxon>
        <taxon>Cohnella</taxon>
    </lineage>
</organism>
<dbReference type="RefSeq" id="WP_182301143.1">
    <property type="nucleotide sequence ID" value="NZ_CP041969.1"/>
</dbReference>
<evidence type="ECO:0000313" key="3">
    <source>
        <dbReference type="Proteomes" id="UP000515679"/>
    </source>
</evidence>
<dbReference type="KEGG" id="cchl:FPL14_00260"/>